<evidence type="ECO:0000256" key="2">
    <source>
        <dbReference type="SAM" id="Phobius"/>
    </source>
</evidence>
<organism evidence="3 4">
    <name type="scientific">Alloprevotella rava</name>
    <dbReference type="NCBI Taxonomy" id="671218"/>
    <lineage>
        <taxon>Bacteria</taxon>
        <taxon>Pseudomonadati</taxon>
        <taxon>Bacteroidota</taxon>
        <taxon>Bacteroidia</taxon>
        <taxon>Bacteroidales</taxon>
        <taxon>Prevotellaceae</taxon>
        <taxon>Alloprevotella</taxon>
    </lineage>
</organism>
<proteinExistence type="predicted"/>
<keyword evidence="2" id="KW-1133">Transmembrane helix</keyword>
<evidence type="ECO:0000313" key="3">
    <source>
        <dbReference type="EMBL" id="MBB3702748.1"/>
    </source>
</evidence>
<evidence type="ECO:0000313" key="4">
    <source>
        <dbReference type="Proteomes" id="UP000541425"/>
    </source>
</evidence>
<keyword evidence="2" id="KW-0812">Transmembrane</keyword>
<feature type="transmembrane region" description="Helical" evidence="2">
    <location>
        <begin position="43"/>
        <end position="61"/>
    </location>
</feature>
<feature type="transmembrane region" description="Helical" evidence="2">
    <location>
        <begin position="81"/>
        <end position="107"/>
    </location>
</feature>
<dbReference type="EMBL" id="JACICA010000005">
    <property type="protein sequence ID" value="MBB3702748.1"/>
    <property type="molecule type" value="Genomic_DNA"/>
</dbReference>
<comment type="caution">
    <text evidence="3">The sequence shown here is derived from an EMBL/GenBank/DDBJ whole genome shotgun (WGS) entry which is preliminary data.</text>
</comment>
<keyword evidence="2" id="KW-0472">Membrane</keyword>
<evidence type="ECO:0000256" key="1">
    <source>
        <dbReference type="SAM" id="MobiDB-lite"/>
    </source>
</evidence>
<gene>
    <name evidence="3" type="ORF">FHS60_001217</name>
</gene>
<feature type="region of interest" description="Disordered" evidence="1">
    <location>
        <begin position="1"/>
        <end position="22"/>
    </location>
</feature>
<reference evidence="3 4" key="1">
    <citation type="submission" date="2020-08" db="EMBL/GenBank/DDBJ databases">
        <title>Genomic Encyclopedia of Type Strains, Phase IV (KMG-IV): sequencing the most valuable type-strain genomes for metagenomic binning, comparative biology and taxonomic classification.</title>
        <authorList>
            <person name="Goeker M."/>
        </authorList>
    </citation>
    <scope>NUCLEOTIDE SEQUENCE [LARGE SCALE GENOMIC DNA]</scope>
    <source>
        <strain evidence="3 4">DSM 22548</strain>
    </source>
</reference>
<dbReference type="Proteomes" id="UP000541425">
    <property type="component" value="Unassembled WGS sequence"/>
</dbReference>
<accession>A0A7W5UJS4</accession>
<protein>
    <submittedName>
        <fullName evidence="3">Uncharacterized protein</fullName>
    </submittedName>
</protein>
<name>A0A7W5UJS4_9BACT</name>
<dbReference type="AlphaFoldDB" id="A0A7W5UJS4"/>
<feature type="compositionally biased region" description="Basic and acidic residues" evidence="1">
    <location>
        <begin position="1"/>
        <end position="15"/>
    </location>
</feature>
<sequence>MIEPTKGREEGEGAQKSDGWSIDELIGRENELDTSGSSRAKSLNIFCALSLILWAFVGRNIRGKNILIASADTIRASADILIVSADILIVLTGVFNLLISNVICLIAETG</sequence>